<organism evidence="2 3">
    <name type="scientific">Clostridium thailandense</name>
    <dbReference type="NCBI Taxonomy" id="2794346"/>
    <lineage>
        <taxon>Bacteria</taxon>
        <taxon>Bacillati</taxon>
        <taxon>Bacillota</taxon>
        <taxon>Clostridia</taxon>
        <taxon>Eubacteriales</taxon>
        <taxon>Clostridiaceae</taxon>
        <taxon>Clostridium</taxon>
    </lineage>
</organism>
<sequence length="76" mass="8491">MSTENFKSNEGLISDDQLENISGGTNPPDNCHHVVDIRCKINECKCFTTTIVFIDGHHHLKFTCPTYGDGIMTAYD</sequence>
<name>A0A949WQS2_9CLOT</name>
<evidence type="ECO:0000256" key="1">
    <source>
        <dbReference type="SAM" id="MobiDB-lite"/>
    </source>
</evidence>
<dbReference type="RefSeq" id="WP_218320136.1">
    <property type="nucleotide sequence ID" value="NZ_JAEEGC010000037.1"/>
</dbReference>
<protein>
    <recommendedName>
        <fullName evidence="4">Bacteriocin</fullName>
    </recommendedName>
</protein>
<dbReference type="Proteomes" id="UP000694308">
    <property type="component" value="Unassembled WGS sequence"/>
</dbReference>
<gene>
    <name evidence="2" type="ORF">I6U48_09330</name>
</gene>
<reference evidence="2" key="1">
    <citation type="submission" date="2020-12" db="EMBL/GenBank/DDBJ databases">
        <title>Clostridium thailandense sp. nov., a novel acetogenic bacterium isolated from peat land soil in Thailand.</title>
        <authorList>
            <person name="Chaikitkaew S."/>
            <person name="Birkeland N.K."/>
        </authorList>
    </citation>
    <scope>NUCLEOTIDE SEQUENCE</scope>
    <source>
        <strain evidence="2">PL3</strain>
    </source>
</reference>
<accession>A0A949WQS2</accession>
<dbReference type="AlphaFoldDB" id="A0A949WQS2"/>
<evidence type="ECO:0000313" key="2">
    <source>
        <dbReference type="EMBL" id="MBV7273111.1"/>
    </source>
</evidence>
<proteinExistence type="predicted"/>
<comment type="caution">
    <text evidence="2">The sequence shown here is derived from an EMBL/GenBank/DDBJ whole genome shotgun (WGS) entry which is preliminary data.</text>
</comment>
<keyword evidence="3" id="KW-1185">Reference proteome</keyword>
<evidence type="ECO:0000313" key="3">
    <source>
        <dbReference type="Proteomes" id="UP000694308"/>
    </source>
</evidence>
<evidence type="ECO:0008006" key="4">
    <source>
        <dbReference type="Google" id="ProtNLM"/>
    </source>
</evidence>
<feature type="region of interest" description="Disordered" evidence="1">
    <location>
        <begin position="1"/>
        <end position="27"/>
    </location>
</feature>
<dbReference type="EMBL" id="JAEEGC010000037">
    <property type="protein sequence ID" value="MBV7273111.1"/>
    <property type="molecule type" value="Genomic_DNA"/>
</dbReference>